<evidence type="ECO:0000313" key="2">
    <source>
        <dbReference type="EMBL" id="OGY73431.1"/>
    </source>
</evidence>
<dbReference type="AlphaFoldDB" id="A0A1G2A9D1"/>
<protein>
    <recommendedName>
        <fullName evidence="1">Baseplate protein J-like barrel domain-containing protein</fullName>
    </recommendedName>
</protein>
<sequence length="398" mass="43641">MKLVIYKLLALLAFASALGLGIITLHFTLSHAEVLITAREQGKTRQTEIILPITFANDENAETDEIKKLREKVLKDGDENAETGGYGAVAHTIPISIEAIIIPEGTGAELEDYATGAVTIISELPFAQSLVPKTRLLTPDGILFRTTNRVTVPSRGTVEVTVKADQKGKNGDITPTTFTIPGLSLERQKLVYGKSSEQFTGGARIVKIIASTDLERGNSEALAKLAEKAIQDFNERGIVITRNRIFLRDATFESDGKIGEEKEQFAVIASAQAYGVNFDEETVKDMTKTSFEADLPDGKDVLGYNDESFSYTIQEINPETNEVKIATEIEGFTTLDATKKIIDLKELAGLSANEIQTKLLTNEAIDAVEVRFSPFWVTRAPRIPEKIAITIKNAEEKF</sequence>
<accession>A0A1G2A9D1</accession>
<dbReference type="Proteomes" id="UP000178315">
    <property type="component" value="Unassembled WGS sequence"/>
</dbReference>
<evidence type="ECO:0000313" key="3">
    <source>
        <dbReference type="Proteomes" id="UP000178315"/>
    </source>
</evidence>
<feature type="domain" description="Baseplate protein J-like barrel" evidence="1">
    <location>
        <begin position="130"/>
        <end position="179"/>
    </location>
</feature>
<proteinExistence type="predicted"/>
<organism evidence="2 3">
    <name type="scientific">Candidatus Jacksonbacteria bacterium RIFCSPLOWO2_02_FULL_44_20</name>
    <dbReference type="NCBI Taxonomy" id="1798460"/>
    <lineage>
        <taxon>Bacteria</taxon>
        <taxon>Candidatus Jacksoniibacteriota</taxon>
    </lineage>
</organism>
<gene>
    <name evidence="2" type="ORF">A3H61_04750</name>
</gene>
<dbReference type="Pfam" id="PF04865">
    <property type="entry name" value="Baseplate_J"/>
    <property type="match status" value="1"/>
</dbReference>
<evidence type="ECO:0000259" key="1">
    <source>
        <dbReference type="Pfam" id="PF04865"/>
    </source>
</evidence>
<dbReference type="EMBL" id="MHJU01000012">
    <property type="protein sequence ID" value="OGY73431.1"/>
    <property type="molecule type" value="Genomic_DNA"/>
</dbReference>
<reference evidence="2 3" key="1">
    <citation type="journal article" date="2016" name="Nat. Commun.">
        <title>Thousands of microbial genomes shed light on interconnected biogeochemical processes in an aquifer system.</title>
        <authorList>
            <person name="Anantharaman K."/>
            <person name="Brown C.T."/>
            <person name="Hug L.A."/>
            <person name="Sharon I."/>
            <person name="Castelle C.J."/>
            <person name="Probst A.J."/>
            <person name="Thomas B.C."/>
            <person name="Singh A."/>
            <person name="Wilkins M.J."/>
            <person name="Karaoz U."/>
            <person name="Brodie E.L."/>
            <person name="Williams K.H."/>
            <person name="Hubbard S.S."/>
            <person name="Banfield J.F."/>
        </authorList>
    </citation>
    <scope>NUCLEOTIDE SEQUENCE [LARGE SCALE GENOMIC DNA]</scope>
</reference>
<dbReference type="InterPro" id="IPR006949">
    <property type="entry name" value="Barrel_Baseplate_J-like"/>
</dbReference>
<name>A0A1G2A9D1_9BACT</name>
<comment type="caution">
    <text evidence="2">The sequence shown here is derived from an EMBL/GenBank/DDBJ whole genome shotgun (WGS) entry which is preliminary data.</text>
</comment>